<accession>A0A9W7DA61</accession>
<dbReference type="Proteomes" id="UP001165121">
    <property type="component" value="Unassembled WGS sequence"/>
</dbReference>
<dbReference type="AlphaFoldDB" id="A0A9W7DA61"/>
<comment type="caution">
    <text evidence="2">The sequence shown here is derived from an EMBL/GenBank/DDBJ whole genome shotgun (WGS) entry which is preliminary data.</text>
</comment>
<organism evidence="2 3">
    <name type="scientific">Phytophthora fragariaefolia</name>
    <dbReference type="NCBI Taxonomy" id="1490495"/>
    <lineage>
        <taxon>Eukaryota</taxon>
        <taxon>Sar</taxon>
        <taxon>Stramenopiles</taxon>
        <taxon>Oomycota</taxon>
        <taxon>Peronosporomycetes</taxon>
        <taxon>Peronosporales</taxon>
        <taxon>Peronosporaceae</taxon>
        <taxon>Phytophthora</taxon>
    </lineage>
</organism>
<keyword evidence="3" id="KW-1185">Reference proteome</keyword>
<evidence type="ECO:0000313" key="2">
    <source>
        <dbReference type="EMBL" id="GMF67894.1"/>
    </source>
</evidence>
<proteinExistence type="predicted"/>
<feature type="region of interest" description="Disordered" evidence="1">
    <location>
        <begin position="172"/>
        <end position="213"/>
    </location>
</feature>
<sequence>MYNPWLSFKLTDGDAYHYPTTTTPTTRTQAHRAPQLTTTKIPVKSSAGLILHFADWDQDTQTPLTWTKERFQLASTMKIMLTVITVATVLGLASVIEASVDAEANSAVRSLRVRGSSTVPPSPGRDRSSSPYHDQHPSSRYSPRGPPGSPHGYDSFNDLDYVNVPEWRFQPESFHDRGDGRNGYGWPRSTSPHNGGRLHSPQRFAPTSPHGGDPQPEYWPHTGGWARGDGLGRSGGGGGTSEGIARGSVNLDARDIGRSAHDGRRGGFGTSESIPVGGGGIERGAVVLETSRVVVAAVKWNEGEETVANGPGTVGMEMKLKEALALDVEKTRVVALVTVLQDIVMVKEAVVLEEELVEEQVAEKLILEAQADL</sequence>
<evidence type="ECO:0000313" key="3">
    <source>
        <dbReference type="Proteomes" id="UP001165121"/>
    </source>
</evidence>
<evidence type="ECO:0000256" key="1">
    <source>
        <dbReference type="SAM" id="MobiDB-lite"/>
    </source>
</evidence>
<feature type="compositionally biased region" description="Basic and acidic residues" evidence="1">
    <location>
        <begin position="124"/>
        <end position="137"/>
    </location>
</feature>
<name>A0A9W7DA61_9STRA</name>
<reference evidence="2" key="1">
    <citation type="submission" date="2023-04" db="EMBL/GenBank/DDBJ databases">
        <title>Phytophthora fragariaefolia NBRC 109709.</title>
        <authorList>
            <person name="Ichikawa N."/>
            <person name="Sato H."/>
            <person name="Tonouchi N."/>
        </authorList>
    </citation>
    <scope>NUCLEOTIDE SEQUENCE</scope>
    <source>
        <strain evidence="2">NBRC 109709</strain>
    </source>
</reference>
<protein>
    <submittedName>
        <fullName evidence="2">Unnamed protein product</fullName>
    </submittedName>
</protein>
<feature type="region of interest" description="Disordered" evidence="1">
    <location>
        <begin position="109"/>
        <end position="157"/>
    </location>
</feature>
<dbReference type="EMBL" id="BSXT01008880">
    <property type="protein sequence ID" value="GMF67894.1"/>
    <property type="molecule type" value="Genomic_DNA"/>
</dbReference>
<gene>
    <name evidence="2" type="ORF">Pfra01_002841300</name>
</gene>